<dbReference type="Proteomes" id="UP000183832">
    <property type="component" value="Unassembled WGS sequence"/>
</dbReference>
<reference evidence="1 2" key="1">
    <citation type="submission" date="2015-04" db="EMBL/GenBank/DDBJ databases">
        <authorList>
            <person name="Syromyatnikov M.Y."/>
            <person name="Popov V.N."/>
        </authorList>
    </citation>
    <scope>NUCLEOTIDE SEQUENCE [LARGE SCALE GENOMIC DNA]</scope>
</reference>
<gene>
    <name evidence="1" type="ORF">CLUMA_CG019372</name>
</gene>
<dbReference type="EMBL" id="CVRI01000066">
    <property type="protein sequence ID" value="CRL06380.1"/>
    <property type="molecule type" value="Genomic_DNA"/>
</dbReference>
<name>A0A1J1J3K7_9DIPT</name>
<accession>A0A1J1J3K7</accession>
<evidence type="ECO:0000313" key="1">
    <source>
        <dbReference type="EMBL" id="CRL06380.1"/>
    </source>
</evidence>
<evidence type="ECO:0000313" key="2">
    <source>
        <dbReference type="Proteomes" id="UP000183832"/>
    </source>
</evidence>
<protein>
    <submittedName>
        <fullName evidence="1">CLUMA_CG019372, isoform A</fullName>
    </submittedName>
</protein>
<dbReference type="AlphaFoldDB" id="A0A1J1J3K7"/>
<sequence>MTQFCFRRNCLVQFAIHLGVTAKQTSSAKVNGKGLSYKGLNDVAVVKGLESYTNMYFLLFFVCDSSVDVIN</sequence>
<keyword evidence="2" id="KW-1185">Reference proteome</keyword>
<proteinExistence type="predicted"/>
<organism evidence="1 2">
    <name type="scientific">Clunio marinus</name>
    <dbReference type="NCBI Taxonomy" id="568069"/>
    <lineage>
        <taxon>Eukaryota</taxon>
        <taxon>Metazoa</taxon>
        <taxon>Ecdysozoa</taxon>
        <taxon>Arthropoda</taxon>
        <taxon>Hexapoda</taxon>
        <taxon>Insecta</taxon>
        <taxon>Pterygota</taxon>
        <taxon>Neoptera</taxon>
        <taxon>Endopterygota</taxon>
        <taxon>Diptera</taxon>
        <taxon>Nematocera</taxon>
        <taxon>Chironomoidea</taxon>
        <taxon>Chironomidae</taxon>
        <taxon>Clunio</taxon>
    </lineage>
</organism>